<dbReference type="HOGENOM" id="CLU_2832232_0_0_1"/>
<evidence type="ECO:0000313" key="2">
    <source>
        <dbReference type="Proteomes" id="UP000054217"/>
    </source>
</evidence>
<name>A0A0C3PDL6_PISTI</name>
<dbReference type="AlphaFoldDB" id="A0A0C3PDL6"/>
<dbReference type="InParanoid" id="A0A0C3PDL6"/>
<sequence length="66" mass="7378">MVDVMDKVDCFLLHMLPGSPRFFVPCLFLVTLDRVIRVRIACVIARITTGRDNIGSSSAWDGYVCS</sequence>
<dbReference type="EMBL" id="KN831949">
    <property type="protein sequence ID" value="KIO11860.1"/>
    <property type="molecule type" value="Genomic_DNA"/>
</dbReference>
<proteinExistence type="predicted"/>
<gene>
    <name evidence="1" type="ORF">M404DRAFT_994537</name>
</gene>
<dbReference type="Proteomes" id="UP000054217">
    <property type="component" value="Unassembled WGS sequence"/>
</dbReference>
<protein>
    <submittedName>
        <fullName evidence="1">Uncharacterized protein</fullName>
    </submittedName>
</protein>
<accession>A0A0C3PDL6</accession>
<keyword evidence="2" id="KW-1185">Reference proteome</keyword>
<reference evidence="1 2" key="1">
    <citation type="submission" date="2014-04" db="EMBL/GenBank/DDBJ databases">
        <authorList>
            <consortium name="DOE Joint Genome Institute"/>
            <person name="Kuo A."/>
            <person name="Kohler A."/>
            <person name="Costa M.D."/>
            <person name="Nagy L.G."/>
            <person name="Floudas D."/>
            <person name="Copeland A."/>
            <person name="Barry K.W."/>
            <person name="Cichocki N."/>
            <person name="Veneault-Fourrey C."/>
            <person name="LaButti K."/>
            <person name="Lindquist E.A."/>
            <person name="Lipzen A."/>
            <person name="Lundell T."/>
            <person name="Morin E."/>
            <person name="Murat C."/>
            <person name="Sun H."/>
            <person name="Tunlid A."/>
            <person name="Henrissat B."/>
            <person name="Grigoriev I.V."/>
            <person name="Hibbett D.S."/>
            <person name="Martin F."/>
            <person name="Nordberg H.P."/>
            <person name="Cantor M.N."/>
            <person name="Hua S.X."/>
        </authorList>
    </citation>
    <scope>NUCLEOTIDE SEQUENCE [LARGE SCALE GENOMIC DNA]</scope>
    <source>
        <strain evidence="1 2">Marx 270</strain>
    </source>
</reference>
<evidence type="ECO:0000313" key="1">
    <source>
        <dbReference type="EMBL" id="KIO11860.1"/>
    </source>
</evidence>
<organism evidence="1 2">
    <name type="scientific">Pisolithus tinctorius Marx 270</name>
    <dbReference type="NCBI Taxonomy" id="870435"/>
    <lineage>
        <taxon>Eukaryota</taxon>
        <taxon>Fungi</taxon>
        <taxon>Dikarya</taxon>
        <taxon>Basidiomycota</taxon>
        <taxon>Agaricomycotina</taxon>
        <taxon>Agaricomycetes</taxon>
        <taxon>Agaricomycetidae</taxon>
        <taxon>Boletales</taxon>
        <taxon>Sclerodermatineae</taxon>
        <taxon>Pisolithaceae</taxon>
        <taxon>Pisolithus</taxon>
    </lineage>
</organism>
<reference evidence="2" key="2">
    <citation type="submission" date="2015-01" db="EMBL/GenBank/DDBJ databases">
        <title>Evolutionary Origins and Diversification of the Mycorrhizal Mutualists.</title>
        <authorList>
            <consortium name="DOE Joint Genome Institute"/>
            <consortium name="Mycorrhizal Genomics Consortium"/>
            <person name="Kohler A."/>
            <person name="Kuo A."/>
            <person name="Nagy L.G."/>
            <person name="Floudas D."/>
            <person name="Copeland A."/>
            <person name="Barry K.W."/>
            <person name="Cichocki N."/>
            <person name="Veneault-Fourrey C."/>
            <person name="LaButti K."/>
            <person name="Lindquist E.A."/>
            <person name="Lipzen A."/>
            <person name="Lundell T."/>
            <person name="Morin E."/>
            <person name="Murat C."/>
            <person name="Riley R."/>
            <person name="Ohm R."/>
            <person name="Sun H."/>
            <person name="Tunlid A."/>
            <person name="Henrissat B."/>
            <person name="Grigoriev I.V."/>
            <person name="Hibbett D.S."/>
            <person name="Martin F."/>
        </authorList>
    </citation>
    <scope>NUCLEOTIDE SEQUENCE [LARGE SCALE GENOMIC DNA]</scope>
    <source>
        <strain evidence="2">Marx 270</strain>
    </source>
</reference>